<dbReference type="PANTHER" id="PTHR10642:SF26">
    <property type="entry name" value="RIBONUCLEASE H1"/>
    <property type="match status" value="1"/>
</dbReference>
<dbReference type="GO" id="GO:0043137">
    <property type="term" value="P:DNA replication, removal of RNA primer"/>
    <property type="evidence" value="ECO:0007669"/>
    <property type="project" value="TreeGrafter"/>
</dbReference>
<evidence type="ECO:0000256" key="9">
    <source>
        <dbReference type="ARBA" id="ARBA00022842"/>
    </source>
</evidence>
<keyword evidence="5 10" id="KW-0540">Nuclease</keyword>
<dbReference type="AlphaFoldDB" id="G0UQD8"/>
<comment type="function">
    <text evidence="10">Endonuclease that specifically degrades the RNA of RNA-DNA hybrids.</text>
</comment>
<dbReference type="GO" id="GO:0003676">
    <property type="term" value="F:nucleic acid binding"/>
    <property type="evidence" value="ECO:0007669"/>
    <property type="project" value="UniProtKB-UniRule"/>
</dbReference>
<keyword evidence="7 10" id="KW-0255">Endonuclease</keyword>
<dbReference type="InterPro" id="IPR037056">
    <property type="entry name" value="RNase_H1_N_sf"/>
</dbReference>
<reference evidence="12" key="1">
    <citation type="journal article" date="2012" name="Proc. Natl. Acad. Sci. U.S.A.">
        <title>Antigenic diversity is generated by distinct evolutionary mechanisms in African trypanosome species.</title>
        <authorList>
            <person name="Jackson A.P."/>
            <person name="Berry A."/>
            <person name="Aslett M."/>
            <person name="Allison H.C."/>
            <person name="Burton P."/>
            <person name="Vavrova-Anderson J."/>
            <person name="Brown R."/>
            <person name="Browne H."/>
            <person name="Corton N."/>
            <person name="Hauser H."/>
            <person name="Gamble J."/>
            <person name="Gilderthorp R."/>
            <person name="Marcello L."/>
            <person name="McQuillan J."/>
            <person name="Otto T.D."/>
            <person name="Quail M.A."/>
            <person name="Sanders M.J."/>
            <person name="van Tonder A."/>
            <person name="Ginger M.L."/>
            <person name="Field M.C."/>
            <person name="Barry J.D."/>
            <person name="Hertz-Fowler C."/>
            <person name="Berriman M."/>
        </authorList>
    </citation>
    <scope>NUCLEOTIDE SEQUENCE</scope>
    <source>
        <strain evidence="12">IL3000</strain>
    </source>
</reference>
<evidence type="ECO:0000256" key="5">
    <source>
        <dbReference type="ARBA" id="ARBA00022722"/>
    </source>
</evidence>
<dbReference type="VEuPathDB" id="TriTrypDB:TcIL3000_7_4130"/>
<dbReference type="Pfam" id="PF00075">
    <property type="entry name" value="RNase_H"/>
    <property type="match status" value="2"/>
</dbReference>
<comment type="catalytic activity">
    <reaction evidence="1 10">
        <text>Endonucleolytic cleavage to 5'-phosphomonoester.</text>
        <dbReference type="EC" id="3.1.26.4"/>
    </reaction>
</comment>
<dbReference type="FunFam" id="3.40.970.10:FF:000001">
    <property type="entry name" value="Ribonuclease H1"/>
    <property type="match status" value="1"/>
</dbReference>
<evidence type="ECO:0000256" key="8">
    <source>
        <dbReference type="ARBA" id="ARBA00022801"/>
    </source>
</evidence>
<dbReference type="Gene3D" id="3.40.970.10">
    <property type="entry name" value="Ribonuclease H1, N-terminal domain"/>
    <property type="match status" value="1"/>
</dbReference>
<dbReference type="GO" id="GO:0004523">
    <property type="term" value="F:RNA-DNA hybrid ribonuclease activity"/>
    <property type="evidence" value="ECO:0007669"/>
    <property type="project" value="UniProtKB-UniRule"/>
</dbReference>
<dbReference type="EMBL" id="HE575320">
    <property type="protein sequence ID" value="CCC91599.1"/>
    <property type="molecule type" value="Genomic_DNA"/>
</dbReference>
<protein>
    <recommendedName>
        <fullName evidence="4 10">ribonuclease H</fullName>
        <ecNumber evidence="4 10">3.1.26.4</ecNumber>
    </recommendedName>
</protein>
<dbReference type="InterPro" id="IPR050092">
    <property type="entry name" value="RNase_H"/>
</dbReference>
<dbReference type="InterPro" id="IPR011320">
    <property type="entry name" value="RNase_H1_N"/>
</dbReference>
<comment type="cofactor">
    <cofactor evidence="2 10">
        <name>Mg(2+)</name>
        <dbReference type="ChEBI" id="CHEBI:18420"/>
    </cofactor>
</comment>
<gene>
    <name evidence="12" type="ORF">TCIL3000_7_4130</name>
</gene>
<evidence type="ECO:0000256" key="6">
    <source>
        <dbReference type="ARBA" id="ARBA00022723"/>
    </source>
</evidence>
<evidence type="ECO:0000259" key="11">
    <source>
        <dbReference type="PROSITE" id="PS50879"/>
    </source>
</evidence>
<dbReference type="PROSITE" id="PS50879">
    <property type="entry name" value="RNASE_H_1"/>
    <property type="match status" value="1"/>
</dbReference>
<dbReference type="InterPro" id="IPR036397">
    <property type="entry name" value="RNaseH_sf"/>
</dbReference>
<evidence type="ECO:0000256" key="7">
    <source>
        <dbReference type="ARBA" id="ARBA00022759"/>
    </source>
</evidence>
<dbReference type="InterPro" id="IPR017067">
    <property type="entry name" value="RNase_H1_euk"/>
</dbReference>
<dbReference type="InterPro" id="IPR012337">
    <property type="entry name" value="RNaseH-like_sf"/>
</dbReference>
<dbReference type="SUPFAM" id="SSF55658">
    <property type="entry name" value="L9 N-domain-like"/>
    <property type="match status" value="1"/>
</dbReference>
<dbReference type="CDD" id="cd09280">
    <property type="entry name" value="RNase_HI_eukaryote_like"/>
    <property type="match status" value="1"/>
</dbReference>
<name>G0UQD8_TRYCI</name>
<sequence length="303" mass="33296">MMPPSKGKRKFYAVAAGRQRGVFDTWEECQRQVTGFSGARFKAFSTLQDAQLFVDGEQSPTKQSAFAELSPSVFSMSSMPGVKRRSSEISAASDDDEGCSDAVDNFGIQSLQPEWLEARQKEAVVVYIDGACRNNGSRCGGKPPRAGFGGFYGDNDPRNFKFSLPENEPQTNQRAELSALIHVLDIAVNAHPCYNLCVYSDSKYTIMGATSYLQRWKHNGFKTAGGGRVANIDLWTKFSTLHGRHISRYAERIALEFRLRPNVAAAAARAVAMHLKYVPGHAGVYGNEMADRLAVEGCDSLDT</sequence>
<feature type="domain" description="RNase H type-1" evidence="11">
    <location>
        <begin position="120"/>
        <end position="299"/>
    </location>
</feature>
<proteinExistence type="inferred from homology"/>
<dbReference type="InterPro" id="IPR009027">
    <property type="entry name" value="Ribosomal_bL9/RNase_H1_N"/>
</dbReference>
<dbReference type="PIRSF" id="PIRSF036852">
    <property type="entry name" value="Ribonuclease_H1_euk"/>
    <property type="match status" value="1"/>
</dbReference>
<keyword evidence="9 10" id="KW-0460">Magnesium</keyword>
<dbReference type="EC" id="3.1.26.4" evidence="4 10"/>
<organism evidence="12">
    <name type="scientific">Trypanosoma congolense (strain IL3000)</name>
    <dbReference type="NCBI Taxonomy" id="1068625"/>
    <lineage>
        <taxon>Eukaryota</taxon>
        <taxon>Discoba</taxon>
        <taxon>Euglenozoa</taxon>
        <taxon>Kinetoplastea</taxon>
        <taxon>Metakinetoplastina</taxon>
        <taxon>Trypanosomatida</taxon>
        <taxon>Trypanosomatidae</taxon>
        <taxon>Trypanosoma</taxon>
        <taxon>Nannomonas</taxon>
    </lineage>
</organism>
<evidence type="ECO:0000313" key="12">
    <source>
        <dbReference type="EMBL" id="CCC91599.1"/>
    </source>
</evidence>
<keyword evidence="6 10" id="KW-0479">Metal-binding</keyword>
<dbReference type="PANTHER" id="PTHR10642">
    <property type="entry name" value="RIBONUCLEASE H1"/>
    <property type="match status" value="1"/>
</dbReference>
<dbReference type="Gene3D" id="3.30.420.10">
    <property type="entry name" value="Ribonuclease H-like superfamily/Ribonuclease H"/>
    <property type="match status" value="1"/>
</dbReference>
<accession>G0UQD8</accession>
<evidence type="ECO:0000256" key="3">
    <source>
        <dbReference type="ARBA" id="ARBA00005300"/>
    </source>
</evidence>
<evidence type="ECO:0000256" key="4">
    <source>
        <dbReference type="ARBA" id="ARBA00012180"/>
    </source>
</evidence>
<dbReference type="Pfam" id="PF01693">
    <property type="entry name" value="Cauli_VI"/>
    <property type="match status" value="1"/>
</dbReference>
<dbReference type="GO" id="GO:0000287">
    <property type="term" value="F:magnesium ion binding"/>
    <property type="evidence" value="ECO:0007669"/>
    <property type="project" value="UniProtKB-UniRule"/>
</dbReference>
<evidence type="ECO:0000256" key="1">
    <source>
        <dbReference type="ARBA" id="ARBA00000077"/>
    </source>
</evidence>
<evidence type="ECO:0000256" key="2">
    <source>
        <dbReference type="ARBA" id="ARBA00001946"/>
    </source>
</evidence>
<dbReference type="InterPro" id="IPR002156">
    <property type="entry name" value="RNaseH_domain"/>
</dbReference>
<keyword evidence="8 10" id="KW-0378">Hydrolase</keyword>
<comment type="similarity">
    <text evidence="3 10">Belongs to the RNase H family.</text>
</comment>
<dbReference type="SUPFAM" id="SSF53098">
    <property type="entry name" value="Ribonuclease H-like"/>
    <property type="match status" value="1"/>
</dbReference>
<evidence type="ECO:0000256" key="10">
    <source>
        <dbReference type="PIRNR" id="PIRNR036852"/>
    </source>
</evidence>